<evidence type="ECO:0000256" key="8">
    <source>
        <dbReference type="RuleBase" id="RU003664"/>
    </source>
</evidence>
<dbReference type="GO" id="GO:0008764">
    <property type="term" value="F:UDP-N-acetylmuramoylalanine-D-glutamate ligase activity"/>
    <property type="evidence" value="ECO:0007669"/>
    <property type="project" value="UniProtKB-UniRule"/>
</dbReference>
<keyword evidence="3 7" id="KW-0963">Cytoplasm</keyword>
<dbReference type="Gene3D" id="3.40.1190.10">
    <property type="entry name" value="Mur-like, catalytic domain"/>
    <property type="match status" value="1"/>
</dbReference>
<dbReference type="Pfam" id="PF21799">
    <property type="entry name" value="MurD-like_N"/>
    <property type="match status" value="1"/>
</dbReference>
<dbReference type="InterPro" id="IPR013221">
    <property type="entry name" value="Mur_ligase_cen"/>
</dbReference>
<feature type="domain" description="Mur ligase central" evidence="10">
    <location>
        <begin position="120"/>
        <end position="293"/>
    </location>
</feature>
<keyword evidence="4 7" id="KW-0436">Ligase</keyword>
<evidence type="ECO:0000256" key="3">
    <source>
        <dbReference type="ARBA" id="ARBA00022490"/>
    </source>
</evidence>
<dbReference type="InterPro" id="IPR005762">
    <property type="entry name" value="MurD"/>
</dbReference>
<feature type="binding site" evidence="7">
    <location>
        <begin position="122"/>
        <end position="128"/>
    </location>
    <ligand>
        <name>ATP</name>
        <dbReference type="ChEBI" id="CHEBI:30616"/>
    </ligand>
</feature>
<keyword evidence="7 8" id="KW-0132">Cell division</keyword>
<organism evidence="11 12">
    <name type="scientific">Beggiatoa alba B18LD</name>
    <dbReference type="NCBI Taxonomy" id="395493"/>
    <lineage>
        <taxon>Bacteria</taxon>
        <taxon>Pseudomonadati</taxon>
        <taxon>Pseudomonadota</taxon>
        <taxon>Gammaproteobacteria</taxon>
        <taxon>Thiotrichales</taxon>
        <taxon>Thiotrichaceae</taxon>
        <taxon>Beggiatoa</taxon>
    </lineage>
</organism>
<feature type="domain" description="Mur ligase C-terminal" evidence="9">
    <location>
        <begin position="317"/>
        <end position="431"/>
    </location>
</feature>
<comment type="pathway">
    <text evidence="2 7 8">Cell wall biogenesis; peptidoglycan biosynthesis.</text>
</comment>
<dbReference type="InterPro" id="IPR004101">
    <property type="entry name" value="Mur_ligase_C"/>
</dbReference>
<dbReference type="InterPro" id="IPR036565">
    <property type="entry name" value="Mur-like_cat_sf"/>
</dbReference>
<evidence type="ECO:0000256" key="7">
    <source>
        <dbReference type="HAMAP-Rule" id="MF_00639"/>
    </source>
</evidence>
<dbReference type="Gene3D" id="3.90.190.20">
    <property type="entry name" value="Mur ligase, C-terminal domain"/>
    <property type="match status" value="1"/>
</dbReference>
<dbReference type="HOGENOM" id="CLU_032540_1_0_6"/>
<protein>
    <recommendedName>
        <fullName evidence="7 8">UDP-N-acetylmuramoylalanine--D-glutamate ligase</fullName>
        <ecNumber evidence="7 8">6.3.2.9</ecNumber>
    </recommendedName>
    <alternativeName>
        <fullName evidence="7">D-glutamic acid-adding enzyme</fullName>
    </alternativeName>
    <alternativeName>
        <fullName evidence="7">UDP-N-acetylmuramoyl-L-alanyl-D-glutamate synthetase</fullName>
    </alternativeName>
</protein>
<keyword evidence="5 7" id="KW-0547">Nucleotide-binding</keyword>
<keyword evidence="6 7" id="KW-0067">ATP-binding</keyword>
<comment type="similarity">
    <text evidence="7">Belongs to the MurCDEF family.</text>
</comment>
<dbReference type="PANTHER" id="PTHR43692:SF1">
    <property type="entry name" value="UDP-N-ACETYLMURAMOYLALANINE--D-GLUTAMATE LIGASE"/>
    <property type="match status" value="1"/>
</dbReference>
<dbReference type="HAMAP" id="MF_00639">
    <property type="entry name" value="MurD"/>
    <property type="match status" value="1"/>
</dbReference>
<dbReference type="UniPathway" id="UPA00219"/>
<dbReference type="RefSeq" id="WP_002685113.1">
    <property type="nucleotide sequence ID" value="NZ_JH600070.1"/>
</dbReference>
<dbReference type="GO" id="GO:0008360">
    <property type="term" value="P:regulation of cell shape"/>
    <property type="evidence" value="ECO:0007669"/>
    <property type="project" value="UniProtKB-KW"/>
</dbReference>
<keyword evidence="7 8" id="KW-0573">Peptidoglycan synthesis</keyword>
<dbReference type="eggNOG" id="COG0771">
    <property type="taxonomic scope" value="Bacteria"/>
</dbReference>
<dbReference type="OrthoDB" id="9809796at2"/>
<comment type="subcellular location">
    <subcellularLocation>
        <location evidence="1 7 8">Cytoplasm</location>
    </subcellularLocation>
</comment>
<dbReference type="Proteomes" id="UP000005744">
    <property type="component" value="Unassembled WGS sequence"/>
</dbReference>
<dbReference type="GO" id="GO:0005737">
    <property type="term" value="C:cytoplasm"/>
    <property type="evidence" value="ECO:0007669"/>
    <property type="project" value="UniProtKB-SubCell"/>
</dbReference>
<comment type="catalytic activity">
    <reaction evidence="7 8">
        <text>UDP-N-acetyl-alpha-D-muramoyl-L-alanine + D-glutamate + ATP = UDP-N-acetyl-alpha-D-muramoyl-L-alanyl-D-glutamate + ADP + phosphate + H(+)</text>
        <dbReference type="Rhea" id="RHEA:16429"/>
        <dbReference type="ChEBI" id="CHEBI:15378"/>
        <dbReference type="ChEBI" id="CHEBI:29986"/>
        <dbReference type="ChEBI" id="CHEBI:30616"/>
        <dbReference type="ChEBI" id="CHEBI:43474"/>
        <dbReference type="ChEBI" id="CHEBI:83898"/>
        <dbReference type="ChEBI" id="CHEBI:83900"/>
        <dbReference type="ChEBI" id="CHEBI:456216"/>
        <dbReference type="EC" id="6.3.2.9"/>
    </reaction>
</comment>
<comment type="function">
    <text evidence="7 8">Cell wall formation. Catalyzes the addition of glutamate to the nucleotide precursor UDP-N-acetylmuramoyl-L-alanine (UMA).</text>
</comment>
<dbReference type="Gene3D" id="3.40.50.720">
    <property type="entry name" value="NAD(P)-binding Rossmann-like Domain"/>
    <property type="match status" value="1"/>
</dbReference>
<keyword evidence="7 8" id="KW-0133">Cell shape</keyword>
<dbReference type="EC" id="6.3.2.9" evidence="7 8"/>
<reference evidence="11 12" key="1">
    <citation type="submission" date="2011-11" db="EMBL/GenBank/DDBJ databases">
        <title>Improved High-Quality Draft sequence of Beggiatoa alba B18lD.</title>
        <authorList>
            <consortium name="US DOE Joint Genome Institute"/>
            <person name="Lucas S."/>
            <person name="Han J."/>
            <person name="Lapidus A."/>
            <person name="Cheng J.-F."/>
            <person name="Goodwin L."/>
            <person name="Pitluck S."/>
            <person name="Peters L."/>
            <person name="Mikhailova N."/>
            <person name="Held B."/>
            <person name="Detter J.C."/>
            <person name="Han C."/>
            <person name="Tapia R."/>
            <person name="Land M."/>
            <person name="Hauser L."/>
            <person name="Kyrpides N."/>
            <person name="Ivanova N."/>
            <person name="Pagani I."/>
            <person name="Samuel K."/>
            <person name="Teske A."/>
            <person name="Mueller J."/>
            <person name="Woyke T."/>
        </authorList>
    </citation>
    <scope>NUCLEOTIDE SEQUENCE [LARGE SCALE GENOMIC DNA]</scope>
    <source>
        <strain evidence="11 12">B18LD</strain>
    </source>
</reference>
<dbReference type="SUPFAM" id="SSF53244">
    <property type="entry name" value="MurD-like peptide ligases, peptide-binding domain"/>
    <property type="match status" value="1"/>
</dbReference>
<dbReference type="InterPro" id="IPR036615">
    <property type="entry name" value="Mur_ligase_C_dom_sf"/>
</dbReference>
<dbReference type="Pfam" id="PF02875">
    <property type="entry name" value="Mur_ligase_C"/>
    <property type="match status" value="1"/>
</dbReference>
<name>I3CFA1_9GAMM</name>
<evidence type="ECO:0000256" key="6">
    <source>
        <dbReference type="ARBA" id="ARBA00022840"/>
    </source>
</evidence>
<dbReference type="SUPFAM" id="SSF53623">
    <property type="entry name" value="MurD-like peptide ligases, catalytic domain"/>
    <property type="match status" value="1"/>
</dbReference>
<sequence length="460" mass="49221">MSTSIQTIAEHAGYTVIMGMGKTGASCVQFLAKQGVSSLYVMDNRPNPPYLANLQQNYPQFTYLTGVFDAEILARAQEIVISPGLSLRDEALQLAHQAKVPVIGDVELFARYAQATIVAITGSNGKSTVTTMLGDMAKQAGLVTQVGGNLGQPALDLLSQNTQLYVLELSSFQLETTYSLQAKASVVLNISADHLDRYADMQAYASAKQRIYQQSAVCVCNADDPMVMAMSPIDKPVISFSLQADKGDFRVMTYEGEPYLVRVRADEVMPLMPVADLALKSAIMRANALAALALGEVIGLPLEAMILTLKTFKGLHHRCELVATVNQVDWFNDSKGTNIGASIAAIQGLERPKKIILIAGGDGKGADFSPLAEVAEAHLKTCVLIGRDAPLIETALRGVVPVSHAHSLEAAVKLCADLAEAGDAVLLSPACASLDMFRNYEHRGQVFIEAVQALNVSPIV</sequence>
<evidence type="ECO:0000313" key="12">
    <source>
        <dbReference type="Proteomes" id="UP000005744"/>
    </source>
</evidence>
<gene>
    <name evidence="7" type="primary">murD</name>
    <name evidence="11" type="ORF">BegalDRAFT_1400</name>
</gene>
<dbReference type="GO" id="GO:0051301">
    <property type="term" value="P:cell division"/>
    <property type="evidence" value="ECO:0007669"/>
    <property type="project" value="UniProtKB-KW"/>
</dbReference>
<evidence type="ECO:0000256" key="2">
    <source>
        <dbReference type="ARBA" id="ARBA00004752"/>
    </source>
</evidence>
<evidence type="ECO:0000259" key="10">
    <source>
        <dbReference type="Pfam" id="PF08245"/>
    </source>
</evidence>
<dbReference type="STRING" id="395493.BegalDRAFT_1400"/>
<proteinExistence type="inferred from homology"/>
<dbReference type="EMBL" id="JH600070">
    <property type="protein sequence ID" value="EIJ42294.1"/>
    <property type="molecule type" value="Genomic_DNA"/>
</dbReference>
<dbReference type="GO" id="GO:0009252">
    <property type="term" value="P:peptidoglycan biosynthetic process"/>
    <property type="evidence" value="ECO:0007669"/>
    <property type="project" value="UniProtKB-UniRule"/>
</dbReference>
<evidence type="ECO:0000259" key="9">
    <source>
        <dbReference type="Pfam" id="PF02875"/>
    </source>
</evidence>
<dbReference type="NCBIfam" id="TIGR01087">
    <property type="entry name" value="murD"/>
    <property type="match status" value="1"/>
</dbReference>
<evidence type="ECO:0000256" key="5">
    <source>
        <dbReference type="ARBA" id="ARBA00022741"/>
    </source>
</evidence>
<dbReference type="AlphaFoldDB" id="I3CFA1"/>
<keyword evidence="7 8" id="KW-0961">Cell wall biogenesis/degradation</keyword>
<keyword evidence="12" id="KW-1185">Reference proteome</keyword>
<evidence type="ECO:0000256" key="4">
    <source>
        <dbReference type="ARBA" id="ARBA00022598"/>
    </source>
</evidence>
<dbReference type="SUPFAM" id="SSF51984">
    <property type="entry name" value="MurCD N-terminal domain"/>
    <property type="match status" value="1"/>
</dbReference>
<dbReference type="GO" id="GO:0005524">
    <property type="term" value="F:ATP binding"/>
    <property type="evidence" value="ECO:0007669"/>
    <property type="project" value="UniProtKB-UniRule"/>
</dbReference>
<dbReference type="Pfam" id="PF08245">
    <property type="entry name" value="Mur_ligase_M"/>
    <property type="match status" value="1"/>
</dbReference>
<evidence type="ECO:0000313" key="11">
    <source>
        <dbReference type="EMBL" id="EIJ42294.1"/>
    </source>
</evidence>
<accession>I3CFA1</accession>
<keyword evidence="7 8" id="KW-0131">Cell cycle</keyword>
<evidence type="ECO:0000256" key="1">
    <source>
        <dbReference type="ARBA" id="ARBA00004496"/>
    </source>
</evidence>
<dbReference type="GO" id="GO:0071555">
    <property type="term" value="P:cell wall organization"/>
    <property type="evidence" value="ECO:0007669"/>
    <property type="project" value="UniProtKB-KW"/>
</dbReference>
<dbReference type="PANTHER" id="PTHR43692">
    <property type="entry name" value="UDP-N-ACETYLMURAMOYLALANINE--D-GLUTAMATE LIGASE"/>
    <property type="match status" value="1"/>
</dbReference>